<comment type="caution">
    <text evidence="8">The sequence shown here is derived from an EMBL/GenBank/DDBJ whole genome shotgun (WGS) entry which is preliminary data.</text>
</comment>
<dbReference type="PROSITE" id="PS51257">
    <property type="entry name" value="PROKAR_LIPOPROTEIN"/>
    <property type="match status" value="1"/>
</dbReference>
<reference evidence="8 9" key="1">
    <citation type="submission" date="2017-04" db="EMBL/GenBank/DDBJ databases">
        <title>A new member of the family Flavobacteriaceae isolated from ascidians.</title>
        <authorList>
            <person name="Chen L."/>
        </authorList>
    </citation>
    <scope>NUCLEOTIDE SEQUENCE [LARGE SCALE GENOMIC DNA]</scope>
    <source>
        <strain evidence="8 9">HQA918</strain>
    </source>
</reference>
<gene>
    <name evidence="8" type="ORF">B7P33_11835</name>
</gene>
<evidence type="ECO:0000256" key="1">
    <source>
        <dbReference type="ARBA" id="ARBA00001913"/>
    </source>
</evidence>
<dbReference type="OrthoDB" id="9815108at2"/>
<dbReference type="Gene3D" id="3.40.720.10">
    <property type="entry name" value="Alkaline Phosphatase, subunit A"/>
    <property type="match status" value="1"/>
</dbReference>
<sequence length="479" mass="54382">MKVIPFRIFTAIALLGVVLFSCKEAPKTEAPAKKPNVVFIFADDHSYNALSNLGADQVYTPNLDRLRKNGTDFSHTYNMGGWNGAICVASRAMINTGQYIWNARRTDSLVRKGQPTNPYWSEYMQQAGYDTYMTGKWHVSRKAEELFNTVGHVRGGMPRSVKTAYNRPLSVNDTVWKSTDTINGGFWAGGTHWSEVVANDALQFIDSAKTKENPFFMYLAFNAPHDPRQAPQEYLDKYPLDQVAVPETFLEEYPYHEEMGAGKKLRDERLAPYPRTPYSIQVHRKEYYALISHMDTQIGKILDALEATGEMDNTYIVFTADHGLSVGQHGLLGKQNMYDHSVRVPFYVVGPDVPKGKTIDAPIYLQDVMPTTLEWAQQAIPEHVEFSSLVPLIQGKGKAHLPYIYGAYTENQRMVRTDSHKLIWYPKAEKIRLFDLKKDPLEENDVAEDANYAEVKTDLIEKLQSLQQDMHDPIPTIGK</sequence>
<dbReference type="RefSeq" id="WP_097442654.1">
    <property type="nucleotide sequence ID" value="NZ_NBWU01000004.1"/>
</dbReference>
<feature type="domain" description="Sulfatase N-terminal" evidence="7">
    <location>
        <begin position="35"/>
        <end position="376"/>
    </location>
</feature>
<accession>A0A2A4G5K9</accession>
<dbReference type="AlphaFoldDB" id="A0A2A4G5K9"/>
<dbReference type="GO" id="GO:0004065">
    <property type="term" value="F:arylsulfatase activity"/>
    <property type="evidence" value="ECO:0007669"/>
    <property type="project" value="TreeGrafter"/>
</dbReference>
<organism evidence="8 9">
    <name type="scientific">Sediminicola luteus</name>
    <dbReference type="NCBI Taxonomy" id="319238"/>
    <lineage>
        <taxon>Bacteria</taxon>
        <taxon>Pseudomonadati</taxon>
        <taxon>Bacteroidota</taxon>
        <taxon>Flavobacteriia</taxon>
        <taxon>Flavobacteriales</taxon>
        <taxon>Flavobacteriaceae</taxon>
        <taxon>Sediminicola</taxon>
    </lineage>
</organism>
<dbReference type="InterPro" id="IPR050738">
    <property type="entry name" value="Sulfatase"/>
</dbReference>
<dbReference type="SUPFAM" id="SSF53649">
    <property type="entry name" value="Alkaline phosphatase-like"/>
    <property type="match status" value="1"/>
</dbReference>
<keyword evidence="4" id="KW-0732">Signal</keyword>
<evidence type="ECO:0000256" key="3">
    <source>
        <dbReference type="ARBA" id="ARBA00022723"/>
    </source>
</evidence>
<evidence type="ECO:0000259" key="7">
    <source>
        <dbReference type="Pfam" id="PF00884"/>
    </source>
</evidence>
<dbReference type="CDD" id="cd16155">
    <property type="entry name" value="sulfatase_like"/>
    <property type="match status" value="1"/>
</dbReference>
<evidence type="ECO:0000256" key="5">
    <source>
        <dbReference type="ARBA" id="ARBA00022801"/>
    </source>
</evidence>
<keyword evidence="9" id="KW-1185">Reference proteome</keyword>
<dbReference type="Pfam" id="PF00884">
    <property type="entry name" value="Sulfatase"/>
    <property type="match status" value="1"/>
</dbReference>
<comment type="cofactor">
    <cofactor evidence="1">
        <name>Ca(2+)</name>
        <dbReference type="ChEBI" id="CHEBI:29108"/>
    </cofactor>
</comment>
<evidence type="ECO:0000256" key="2">
    <source>
        <dbReference type="ARBA" id="ARBA00008779"/>
    </source>
</evidence>
<name>A0A2A4G5K9_9FLAO</name>
<keyword evidence="3" id="KW-0479">Metal-binding</keyword>
<evidence type="ECO:0000256" key="6">
    <source>
        <dbReference type="ARBA" id="ARBA00022837"/>
    </source>
</evidence>
<evidence type="ECO:0000313" key="8">
    <source>
        <dbReference type="EMBL" id="PCE63937.1"/>
    </source>
</evidence>
<dbReference type="InterPro" id="IPR017850">
    <property type="entry name" value="Alkaline_phosphatase_core_sf"/>
</dbReference>
<proteinExistence type="inferred from homology"/>
<evidence type="ECO:0000256" key="4">
    <source>
        <dbReference type="ARBA" id="ARBA00022729"/>
    </source>
</evidence>
<evidence type="ECO:0000313" key="9">
    <source>
        <dbReference type="Proteomes" id="UP000219559"/>
    </source>
</evidence>
<dbReference type="EMBL" id="NBWU01000004">
    <property type="protein sequence ID" value="PCE63937.1"/>
    <property type="molecule type" value="Genomic_DNA"/>
</dbReference>
<dbReference type="GO" id="GO:0046872">
    <property type="term" value="F:metal ion binding"/>
    <property type="evidence" value="ECO:0007669"/>
    <property type="project" value="UniProtKB-KW"/>
</dbReference>
<keyword evidence="5" id="KW-0378">Hydrolase</keyword>
<dbReference type="InterPro" id="IPR000917">
    <property type="entry name" value="Sulfatase_N"/>
</dbReference>
<keyword evidence="6" id="KW-0106">Calcium</keyword>
<dbReference type="PANTHER" id="PTHR42693:SF42">
    <property type="entry name" value="ARYLSULFATASE G"/>
    <property type="match status" value="1"/>
</dbReference>
<dbReference type="Proteomes" id="UP000219559">
    <property type="component" value="Unassembled WGS sequence"/>
</dbReference>
<comment type="similarity">
    <text evidence="2">Belongs to the sulfatase family.</text>
</comment>
<protein>
    <submittedName>
        <fullName evidence="8">Choline-sulfatase</fullName>
    </submittedName>
</protein>
<dbReference type="PANTHER" id="PTHR42693">
    <property type="entry name" value="ARYLSULFATASE FAMILY MEMBER"/>
    <property type="match status" value="1"/>
</dbReference>